<keyword evidence="3" id="KW-1185">Reference proteome</keyword>
<protein>
    <submittedName>
        <fullName evidence="2">Uncharacterized protein</fullName>
    </submittedName>
</protein>
<dbReference type="EMBL" id="JAWRVI010000166">
    <property type="protein sequence ID" value="KAK4073282.1"/>
    <property type="molecule type" value="Genomic_DNA"/>
</dbReference>
<evidence type="ECO:0000256" key="1">
    <source>
        <dbReference type="SAM" id="MobiDB-lite"/>
    </source>
</evidence>
<comment type="caution">
    <text evidence="2">The sequence shown here is derived from an EMBL/GenBank/DDBJ whole genome shotgun (WGS) entry which is preliminary data.</text>
</comment>
<accession>A0ABR0BF64</accession>
<reference evidence="2 3" key="1">
    <citation type="journal article" date="2024" name="Microbiol. Resour. Announc.">
        <title>Genome annotations for the ascomycete fungi Trichoderma harzianum, Trichoderma aggressivum, and Purpureocillium lilacinum.</title>
        <authorList>
            <person name="Beijen E.P.W."/>
            <person name="Ohm R.A."/>
        </authorList>
    </citation>
    <scope>NUCLEOTIDE SEQUENCE [LARGE SCALE GENOMIC DNA]</scope>
    <source>
        <strain evidence="2 3">CBS 150709</strain>
    </source>
</reference>
<dbReference type="Proteomes" id="UP001287286">
    <property type="component" value="Unassembled WGS sequence"/>
</dbReference>
<name>A0ABR0BF64_PURLI</name>
<organism evidence="2 3">
    <name type="scientific">Purpureocillium lilacinum</name>
    <name type="common">Paecilomyces lilacinus</name>
    <dbReference type="NCBI Taxonomy" id="33203"/>
    <lineage>
        <taxon>Eukaryota</taxon>
        <taxon>Fungi</taxon>
        <taxon>Dikarya</taxon>
        <taxon>Ascomycota</taxon>
        <taxon>Pezizomycotina</taxon>
        <taxon>Sordariomycetes</taxon>
        <taxon>Hypocreomycetidae</taxon>
        <taxon>Hypocreales</taxon>
        <taxon>Ophiocordycipitaceae</taxon>
        <taxon>Purpureocillium</taxon>
    </lineage>
</organism>
<evidence type="ECO:0000313" key="3">
    <source>
        <dbReference type="Proteomes" id="UP001287286"/>
    </source>
</evidence>
<feature type="region of interest" description="Disordered" evidence="1">
    <location>
        <begin position="56"/>
        <end position="78"/>
    </location>
</feature>
<sequence>MPPAPPHPSPSWRLHALGRVVPSLDATYDSTKPAINPPHNQESIALSKISVSTSTCRADPGALTSPDAQGQNDPNSGAIRMKIRQQWLRGGSRRCPPETA</sequence>
<gene>
    <name evidence="2" type="ORF">Purlil1_13102</name>
</gene>
<proteinExistence type="predicted"/>
<evidence type="ECO:0000313" key="2">
    <source>
        <dbReference type="EMBL" id="KAK4073282.1"/>
    </source>
</evidence>
<feature type="compositionally biased region" description="Polar residues" evidence="1">
    <location>
        <begin position="66"/>
        <end position="75"/>
    </location>
</feature>